<dbReference type="RefSeq" id="WP_211278677.1">
    <property type="nucleotide sequence ID" value="NZ_MWWS01000004.1"/>
</dbReference>
<evidence type="ECO:0000256" key="2">
    <source>
        <dbReference type="ARBA" id="ARBA00022448"/>
    </source>
</evidence>
<dbReference type="PANTHER" id="PTHR43776">
    <property type="entry name" value="TRANSPORT ATP-BINDING PROTEIN"/>
    <property type="match status" value="1"/>
</dbReference>
<dbReference type="GO" id="GO:0005524">
    <property type="term" value="F:ATP binding"/>
    <property type="evidence" value="ECO:0007669"/>
    <property type="project" value="UniProtKB-KW"/>
</dbReference>
<protein>
    <submittedName>
        <fullName evidence="6">Peptide ABC transporter ATPase</fullName>
    </submittedName>
</protein>
<dbReference type="GO" id="GO:0055085">
    <property type="term" value="P:transmembrane transport"/>
    <property type="evidence" value="ECO:0007669"/>
    <property type="project" value="UniProtKB-ARBA"/>
</dbReference>
<evidence type="ECO:0000256" key="3">
    <source>
        <dbReference type="ARBA" id="ARBA00022741"/>
    </source>
</evidence>
<dbReference type="CDD" id="cd03257">
    <property type="entry name" value="ABC_NikE_OppD_transporters"/>
    <property type="match status" value="1"/>
</dbReference>
<name>A0A261ETG0_9BIFI</name>
<dbReference type="InterPro" id="IPR003439">
    <property type="entry name" value="ABC_transporter-like_ATP-bd"/>
</dbReference>
<keyword evidence="3" id="KW-0547">Nucleotide-binding</keyword>
<dbReference type="Proteomes" id="UP000216004">
    <property type="component" value="Unassembled WGS sequence"/>
</dbReference>
<feature type="domain" description="ABC transporter" evidence="5">
    <location>
        <begin position="9"/>
        <end position="256"/>
    </location>
</feature>
<evidence type="ECO:0000259" key="5">
    <source>
        <dbReference type="PROSITE" id="PS50893"/>
    </source>
</evidence>
<evidence type="ECO:0000313" key="6">
    <source>
        <dbReference type="EMBL" id="OZG50162.1"/>
    </source>
</evidence>
<dbReference type="InterPro" id="IPR017871">
    <property type="entry name" value="ABC_transporter-like_CS"/>
</dbReference>
<keyword evidence="7" id="KW-1185">Reference proteome</keyword>
<reference evidence="6 7" key="1">
    <citation type="journal article" date="2017" name="BMC Genomics">
        <title>Comparative genomic and phylogenomic analyses of the Bifidobacteriaceae family.</title>
        <authorList>
            <person name="Lugli G.A."/>
            <person name="Milani C."/>
            <person name="Turroni F."/>
            <person name="Duranti S."/>
            <person name="Mancabelli L."/>
            <person name="Mangifesta M."/>
            <person name="Ferrario C."/>
            <person name="Modesto M."/>
            <person name="Mattarelli P."/>
            <person name="Jiri K."/>
            <person name="van Sinderen D."/>
            <person name="Ventura M."/>
        </authorList>
    </citation>
    <scope>NUCLEOTIDE SEQUENCE [LARGE SCALE GENOMIC DNA]</scope>
    <source>
        <strain evidence="6 7">DSM 22924</strain>
    </source>
</reference>
<sequence length="261" mass="28596">MSQHRVPLLRAQTISKFYGRGHQRRQVLDQVSLALYEGSCLAIVGGSGSGKSTLVRILLGLEASEGTVTYRGKAVEGRHSLGYQALRSEAGLIFQNPFTSLDPRWSALRSVSEPLRIHAKRLALSDEQIQQRSLAAMEAVGLDAQDFAGRFPRDCSGGQAQRIAVARAIVTRPRLLLADEPMSSLDVSARQDLIATFQKLRQDNPRTALILVSHDLGVVQHMADRILVLHNGRVQEEGTTNQVLSHPTSAYTRALLEAVSQ</sequence>
<dbReference type="Gene3D" id="3.40.50.300">
    <property type="entry name" value="P-loop containing nucleotide triphosphate hydrolases"/>
    <property type="match status" value="1"/>
</dbReference>
<keyword evidence="2" id="KW-0813">Transport</keyword>
<dbReference type="PANTHER" id="PTHR43776:SF7">
    <property type="entry name" value="D,D-DIPEPTIDE TRANSPORT ATP-BINDING PROTEIN DDPF-RELATED"/>
    <property type="match status" value="1"/>
</dbReference>
<dbReference type="PROSITE" id="PS00211">
    <property type="entry name" value="ABC_TRANSPORTER_1"/>
    <property type="match status" value="1"/>
</dbReference>
<keyword evidence="4" id="KW-0067">ATP-binding</keyword>
<comment type="similarity">
    <text evidence="1">Belongs to the ABC transporter superfamily.</text>
</comment>
<dbReference type="SUPFAM" id="SSF52540">
    <property type="entry name" value="P-loop containing nucleoside triphosphate hydrolases"/>
    <property type="match status" value="1"/>
</dbReference>
<dbReference type="AlphaFoldDB" id="A0A261ETG0"/>
<dbReference type="InterPro" id="IPR027417">
    <property type="entry name" value="P-loop_NTPase"/>
</dbReference>
<dbReference type="InterPro" id="IPR003593">
    <property type="entry name" value="AAA+_ATPase"/>
</dbReference>
<comment type="caution">
    <text evidence="6">The sequence shown here is derived from an EMBL/GenBank/DDBJ whole genome shotgun (WGS) entry which is preliminary data.</text>
</comment>
<dbReference type="InterPro" id="IPR050319">
    <property type="entry name" value="ABC_transp_ATP-bind"/>
</dbReference>
<dbReference type="PROSITE" id="PS50893">
    <property type="entry name" value="ABC_TRANSPORTER_2"/>
    <property type="match status" value="1"/>
</dbReference>
<gene>
    <name evidence="6" type="ORF">BOCO_0679</name>
</gene>
<dbReference type="SMART" id="SM00382">
    <property type="entry name" value="AAA"/>
    <property type="match status" value="1"/>
</dbReference>
<evidence type="ECO:0000256" key="1">
    <source>
        <dbReference type="ARBA" id="ARBA00005417"/>
    </source>
</evidence>
<organism evidence="6 7">
    <name type="scientific">Bombiscardovia coagulans</name>
    <dbReference type="NCBI Taxonomy" id="686666"/>
    <lineage>
        <taxon>Bacteria</taxon>
        <taxon>Bacillati</taxon>
        <taxon>Actinomycetota</taxon>
        <taxon>Actinomycetes</taxon>
        <taxon>Bifidobacteriales</taxon>
        <taxon>Bifidobacteriaceae</taxon>
        <taxon>Bombiscardovia</taxon>
    </lineage>
</organism>
<dbReference type="EMBL" id="MWWS01000004">
    <property type="protein sequence ID" value="OZG50162.1"/>
    <property type="molecule type" value="Genomic_DNA"/>
</dbReference>
<accession>A0A261ETG0</accession>
<evidence type="ECO:0000256" key="4">
    <source>
        <dbReference type="ARBA" id="ARBA00022840"/>
    </source>
</evidence>
<evidence type="ECO:0000313" key="7">
    <source>
        <dbReference type="Proteomes" id="UP000216004"/>
    </source>
</evidence>
<proteinExistence type="inferred from homology"/>
<dbReference type="Pfam" id="PF00005">
    <property type="entry name" value="ABC_tran"/>
    <property type="match status" value="1"/>
</dbReference>
<dbReference type="GO" id="GO:0016887">
    <property type="term" value="F:ATP hydrolysis activity"/>
    <property type="evidence" value="ECO:0007669"/>
    <property type="project" value="InterPro"/>
</dbReference>